<dbReference type="Proteomes" id="UP000242949">
    <property type="component" value="Unassembled WGS sequence"/>
</dbReference>
<keyword evidence="1" id="KW-0472">Membrane</keyword>
<feature type="transmembrane region" description="Helical" evidence="1">
    <location>
        <begin position="85"/>
        <end position="104"/>
    </location>
</feature>
<dbReference type="EMBL" id="FMYI01000003">
    <property type="protein sequence ID" value="SDB98680.1"/>
    <property type="molecule type" value="Genomic_DNA"/>
</dbReference>
<evidence type="ECO:0000256" key="1">
    <source>
        <dbReference type="SAM" id="Phobius"/>
    </source>
</evidence>
<keyword evidence="3" id="KW-1185">Reference proteome</keyword>
<accession>A0A1G6HWW1</accession>
<sequence length="183" mass="20979">MDQNRKDTIIREIKYWKDNQLLPDHYCDFLLALYSEGEIEDDETDDVSDKKVRKDVSVFPVLFLMLNLIVVPSVVSLVYFLNVTISFFITLIVITLIIVIGFYYIGSRIHGMSVEYVLGVLLLNLLLISIVIIEQWIPNVWLSLVIVLGQLLLWLYIGYKRASKLLMAMGVIGILVMLIAVII</sequence>
<evidence type="ECO:0000313" key="2">
    <source>
        <dbReference type="EMBL" id="SDB98680.1"/>
    </source>
</evidence>
<keyword evidence="1" id="KW-0812">Transmembrane</keyword>
<dbReference type="OrthoDB" id="2380880at2"/>
<feature type="transmembrane region" description="Helical" evidence="1">
    <location>
        <begin position="58"/>
        <end position="79"/>
    </location>
</feature>
<gene>
    <name evidence="2" type="ORF">SAMN05421734_103262</name>
</gene>
<name>A0A1G6HWW1_9BACI</name>
<dbReference type="RefSeq" id="WP_090794523.1">
    <property type="nucleotide sequence ID" value="NZ_FMYI01000003.1"/>
</dbReference>
<reference evidence="3" key="1">
    <citation type="submission" date="2016-09" db="EMBL/GenBank/DDBJ databases">
        <authorList>
            <person name="Varghese N."/>
            <person name="Submissions S."/>
        </authorList>
    </citation>
    <scope>NUCLEOTIDE SEQUENCE [LARGE SCALE GENOMIC DNA]</scope>
    <source>
        <strain evidence="3">S5</strain>
    </source>
</reference>
<protein>
    <submittedName>
        <fullName evidence="2">Uncharacterized protein</fullName>
    </submittedName>
</protein>
<feature type="transmembrane region" description="Helical" evidence="1">
    <location>
        <begin position="116"/>
        <end position="133"/>
    </location>
</feature>
<keyword evidence="1" id="KW-1133">Transmembrane helix</keyword>
<feature type="transmembrane region" description="Helical" evidence="1">
    <location>
        <begin position="139"/>
        <end position="158"/>
    </location>
</feature>
<dbReference type="AlphaFoldDB" id="A0A1G6HWW1"/>
<proteinExistence type="predicted"/>
<evidence type="ECO:0000313" key="3">
    <source>
        <dbReference type="Proteomes" id="UP000242949"/>
    </source>
</evidence>
<organism evidence="2 3">
    <name type="scientific">Pelagirhabdus alkalitolerans</name>
    <dbReference type="NCBI Taxonomy" id="1612202"/>
    <lineage>
        <taxon>Bacteria</taxon>
        <taxon>Bacillati</taxon>
        <taxon>Bacillota</taxon>
        <taxon>Bacilli</taxon>
        <taxon>Bacillales</taxon>
        <taxon>Bacillaceae</taxon>
        <taxon>Pelagirhabdus</taxon>
    </lineage>
</organism>
<dbReference type="STRING" id="1612202.SAMN05421734_103262"/>
<feature type="transmembrane region" description="Helical" evidence="1">
    <location>
        <begin position="165"/>
        <end position="182"/>
    </location>
</feature>